<accession>W2KAH0</accession>
<gene>
    <name evidence="1" type="ORF">L917_17674</name>
</gene>
<dbReference type="AlphaFoldDB" id="W2KAH0"/>
<organism evidence="1">
    <name type="scientific">Phytophthora nicotianae</name>
    <name type="common">Potato buckeye rot agent</name>
    <name type="synonym">Phytophthora parasitica</name>
    <dbReference type="NCBI Taxonomy" id="4792"/>
    <lineage>
        <taxon>Eukaryota</taxon>
        <taxon>Sar</taxon>
        <taxon>Stramenopiles</taxon>
        <taxon>Oomycota</taxon>
        <taxon>Peronosporomycetes</taxon>
        <taxon>Peronosporales</taxon>
        <taxon>Peronosporaceae</taxon>
        <taxon>Phytophthora</taxon>
    </lineage>
</organism>
<protein>
    <submittedName>
        <fullName evidence="1">Uncharacterized protein</fullName>
    </submittedName>
</protein>
<reference evidence="1" key="1">
    <citation type="submission" date="2013-11" db="EMBL/GenBank/DDBJ databases">
        <title>The Genome Sequence of Phytophthora parasitica CHvinca01.</title>
        <authorList>
            <consortium name="The Broad Institute Genomics Platform"/>
            <person name="Russ C."/>
            <person name="Tyler B."/>
            <person name="Panabieres F."/>
            <person name="Shan W."/>
            <person name="Tripathy S."/>
            <person name="Grunwald N."/>
            <person name="Machado M."/>
            <person name="Johnson C.S."/>
            <person name="Arredondo F."/>
            <person name="Hong C."/>
            <person name="Coffey M."/>
            <person name="Young S.K."/>
            <person name="Zeng Q."/>
            <person name="Gargeya S."/>
            <person name="Fitzgerald M."/>
            <person name="Abouelleil A."/>
            <person name="Alvarado L."/>
            <person name="Chapman S.B."/>
            <person name="Gainer-Dewar J."/>
            <person name="Goldberg J."/>
            <person name="Griggs A."/>
            <person name="Gujja S."/>
            <person name="Hansen M."/>
            <person name="Howarth C."/>
            <person name="Imamovic A."/>
            <person name="Ireland A."/>
            <person name="Larimer J."/>
            <person name="McCowan C."/>
            <person name="Murphy C."/>
            <person name="Pearson M."/>
            <person name="Poon T.W."/>
            <person name="Priest M."/>
            <person name="Roberts A."/>
            <person name="Saif S."/>
            <person name="Shea T."/>
            <person name="Sykes S."/>
            <person name="Wortman J."/>
            <person name="Nusbaum C."/>
            <person name="Birren B."/>
        </authorList>
    </citation>
    <scope>NUCLEOTIDE SEQUENCE [LARGE SCALE GENOMIC DNA]</scope>
    <source>
        <strain evidence="1">CHvinca01</strain>
    </source>
</reference>
<proteinExistence type="predicted"/>
<dbReference type="EMBL" id="KI682331">
    <property type="protein sequence ID" value="ETL82102.1"/>
    <property type="molecule type" value="Genomic_DNA"/>
</dbReference>
<evidence type="ECO:0000313" key="1">
    <source>
        <dbReference type="EMBL" id="ETL82102.1"/>
    </source>
</evidence>
<sequence>MTTVDLTTEDLKRAVFVGKKSGYSVTFLLWLSPFLSTVRRLRIVLGFNCVALEPRISLNVDQNLFVLGLRVNAPAKSE</sequence>
<dbReference type="Proteomes" id="UP000054423">
    <property type="component" value="Unassembled WGS sequence"/>
</dbReference>
<name>W2KAH0_PHYNI</name>